<proteinExistence type="predicted"/>
<evidence type="ECO:0000313" key="8">
    <source>
        <dbReference type="Proteomes" id="UP000192418"/>
    </source>
</evidence>
<keyword evidence="8" id="KW-1185">Reference proteome</keyword>
<name>A0A1W2DIK6_9BACT</name>
<feature type="transmembrane region" description="Helical" evidence="6">
    <location>
        <begin position="18"/>
        <end position="38"/>
    </location>
</feature>
<gene>
    <name evidence="7" type="ORF">SAMN02746065_1187</name>
</gene>
<evidence type="ECO:0000313" key="7">
    <source>
        <dbReference type="EMBL" id="SMC97347.1"/>
    </source>
</evidence>
<feature type="transmembrane region" description="Helical" evidence="6">
    <location>
        <begin position="252"/>
        <end position="271"/>
    </location>
</feature>
<evidence type="ECO:0000256" key="3">
    <source>
        <dbReference type="ARBA" id="ARBA00022692"/>
    </source>
</evidence>
<dbReference type="Pfam" id="PF07690">
    <property type="entry name" value="MFS_1"/>
    <property type="match status" value="1"/>
</dbReference>
<feature type="transmembrane region" description="Helical" evidence="6">
    <location>
        <begin position="105"/>
        <end position="129"/>
    </location>
</feature>
<protein>
    <submittedName>
        <fullName evidence="7">Na+/melibiose symporter</fullName>
    </submittedName>
</protein>
<keyword evidence="3 6" id="KW-0812">Transmembrane</keyword>
<dbReference type="STRING" id="1121400.SAMN02746065_1187"/>
<dbReference type="GO" id="GO:0022857">
    <property type="term" value="F:transmembrane transporter activity"/>
    <property type="evidence" value="ECO:0007669"/>
    <property type="project" value="InterPro"/>
</dbReference>
<evidence type="ECO:0000256" key="6">
    <source>
        <dbReference type="SAM" id="Phobius"/>
    </source>
</evidence>
<feature type="transmembrane region" description="Helical" evidence="6">
    <location>
        <begin position="174"/>
        <end position="191"/>
    </location>
</feature>
<reference evidence="7 8" key="1">
    <citation type="submission" date="2017-04" db="EMBL/GenBank/DDBJ databases">
        <authorList>
            <person name="Afonso C.L."/>
            <person name="Miller P.J."/>
            <person name="Scott M.A."/>
            <person name="Spackman E."/>
            <person name="Goraichik I."/>
            <person name="Dimitrov K.M."/>
            <person name="Suarez D.L."/>
            <person name="Swayne D.E."/>
        </authorList>
    </citation>
    <scope>NUCLEOTIDE SEQUENCE [LARGE SCALE GENOMIC DNA]</scope>
    <source>
        <strain evidence="7 8">DSM 3385</strain>
    </source>
</reference>
<evidence type="ECO:0000256" key="2">
    <source>
        <dbReference type="ARBA" id="ARBA00022448"/>
    </source>
</evidence>
<feature type="transmembrane region" description="Helical" evidence="6">
    <location>
        <begin position="283"/>
        <end position="301"/>
    </location>
</feature>
<dbReference type="PANTHER" id="PTHR12778">
    <property type="entry name" value="SOLUTE CARRIER FAMILY 33 ACETYL-COA TRANSPORTER -RELATED"/>
    <property type="match status" value="1"/>
</dbReference>
<evidence type="ECO:0000256" key="4">
    <source>
        <dbReference type="ARBA" id="ARBA00022989"/>
    </source>
</evidence>
<comment type="subcellular location">
    <subcellularLocation>
        <location evidence="1">Membrane</location>
        <topology evidence="1">Multi-pass membrane protein</topology>
    </subcellularLocation>
</comment>
<evidence type="ECO:0000256" key="5">
    <source>
        <dbReference type="ARBA" id="ARBA00023136"/>
    </source>
</evidence>
<dbReference type="Proteomes" id="UP000192418">
    <property type="component" value="Unassembled WGS sequence"/>
</dbReference>
<feature type="transmembrane region" description="Helical" evidence="6">
    <location>
        <begin position="346"/>
        <end position="368"/>
    </location>
</feature>
<dbReference type="RefSeq" id="WP_084070405.1">
    <property type="nucleotide sequence ID" value="NZ_FWXY01000018.1"/>
</dbReference>
<feature type="transmembrane region" description="Helical" evidence="6">
    <location>
        <begin position="50"/>
        <end position="69"/>
    </location>
</feature>
<feature type="transmembrane region" description="Helical" evidence="6">
    <location>
        <begin position="81"/>
        <end position="99"/>
    </location>
</feature>
<dbReference type="InterPro" id="IPR004752">
    <property type="entry name" value="AmpG_permease/AT-1"/>
</dbReference>
<evidence type="ECO:0000256" key="1">
    <source>
        <dbReference type="ARBA" id="ARBA00004141"/>
    </source>
</evidence>
<dbReference type="SUPFAM" id="SSF103473">
    <property type="entry name" value="MFS general substrate transporter"/>
    <property type="match status" value="1"/>
</dbReference>
<organism evidence="7 8">
    <name type="scientific">Desulfocicer vacuolatum DSM 3385</name>
    <dbReference type="NCBI Taxonomy" id="1121400"/>
    <lineage>
        <taxon>Bacteria</taxon>
        <taxon>Pseudomonadati</taxon>
        <taxon>Thermodesulfobacteriota</taxon>
        <taxon>Desulfobacteria</taxon>
        <taxon>Desulfobacterales</taxon>
        <taxon>Desulfobacteraceae</taxon>
        <taxon>Desulfocicer</taxon>
    </lineage>
</organism>
<feature type="transmembrane region" description="Helical" evidence="6">
    <location>
        <begin position="149"/>
        <end position="168"/>
    </location>
</feature>
<dbReference type="InterPro" id="IPR011701">
    <property type="entry name" value="MFS"/>
</dbReference>
<keyword evidence="4 6" id="KW-1133">Transmembrane helix</keyword>
<sequence>MGPGTYFSLFKTNIRFGILYLSVATPVVFFMGGIPVVLQLKGVDPSFIGLFQLVGLPAVIKFLLSPVVDRFFLGRNHYKKWIGLAGLLYAITLYGIGTLSVSDNFYILFFVILFATLLSTFIDIPLNALSIKVFSKHDRIAASGYKTSAYFLSGISGSGMSLLLYNHFGWSCTFSVLSAGVLLSLASLFFIKENDEPLQVHKVSFSTILSFFTQPGIGIWLFILAFYFAFILSVWVFIKPYLITKGLNADDVAIYIGFYGSSVGFVGGMVASRIGKYLTKRRILIYFGYFNMFSILILIFMEQYYFSIFFVIAVITFISIAIALTSTIVFSLIMDYSRGDSKGIDYAVQSSLSSIVRMIFTVAAGFLISSFGYTTMFCIGMIGTALVVYVVYRFYKI</sequence>
<feature type="transmembrane region" description="Helical" evidence="6">
    <location>
        <begin position="203"/>
        <end position="232"/>
    </location>
</feature>
<dbReference type="PANTHER" id="PTHR12778:SF10">
    <property type="entry name" value="MAJOR FACILITATOR SUPERFAMILY DOMAIN-CONTAINING PROTEIN 3"/>
    <property type="match status" value="1"/>
</dbReference>
<dbReference type="EMBL" id="FWXY01000018">
    <property type="protein sequence ID" value="SMC97347.1"/>
    <property type="molecule type" value="Genomic_DNA"/>
</dbReference>
<accession>A0A1W2DIK6</accession>
<keyword evidence="2" id="KW-0813">Transport</keyword>
<dbReference type="InterPro" id="IPR036259">
    <property type="entry name" value="MFS_trans_sf"/>
</dbReference>
<keyword evidence="5 6" id="KW-0472">Membrane</keyword>
<feature type="transmembrane region" description="Helical" evidence="6">
    <location>
        <begin position="374"/>
        <end position="395"/>
    </location>
</feature>
<dbReference type="GO" id="GO:0016020">
    <property type="term" value="C:membrane"/>
    <property type="evidence" value="ECO:0007669"/>
    <property type="project" value="UniProtKB-SubCell"/>
</dbReference>
<feature type="transmembrane region" description="Helical" evidence="6">
    <location>
        <begin position="307"/>
        <end position="334"/>
    </location>
</feature>
<dbReference type="Gene3D" id="1.20.1250.20">
    <property type="entry name" value="MFS general substrate transporter like domains"/>
    <property type="match status" value="1"/>
</dbReference>
<dbReference type="AlphaFoldDB" id="A0A1W2DIK6"/>